<accession>A0A812HRN9</accession>
<name>A0A812HRN9_9DINO</name>
<dbReference type="AlphaFoldDB" id="A0A812HRN9"/>
<sequence>MAAHVALLLLLPLTAGTSMFLTEPSPSRYPGGRAQGRASGKDYKTSCLLAMQRTRHDCTEVRRRTAARESHRADVSPGARQAFKPAPCGSFPRLEERAFRTVGRKRLSAEDQSCSCGCTWMGFSRRFLGKLSPQNTAAGLASTLRASPTAPAESAESLWSCTPNACGLG</sequence>
<dbReference type="Proteomes" id="UP000604046">
    <property type="component" value="Unassembled WGS sequence"/>
</dbReference>
<keyword evidence="1" id="KW-0732">Signal</keyword>
<feature type="signal peptide" evidence="1">
    <location>
        <begin position="1"/>
        <end position="16"/>
    </location>
</feature>
<evidence type="ECO:0000313" key="3">
    <source>
        <dbReference type="Proteomes" id="UP000604046"/>
    </source>
</evidence>
<organism evidence="2 3">
    <name type="scientific">Symbiodinium natans</name>
    <dbReference type="NCBI Taxonomy" id="878477"/>
    <lineage>
        <taxon>Eukaryota</taxon>
        <taxon>Sar</taxon>
        <taxon>Alveolata</taxon>
        <taxon>Dinophyceae</taxon>
        <taxon>Suessiales</taxon>
        <taxon>Symbiodiniaceae</taxon>
        <taxon>Symbiodinium</taxon>
    </lineage>
</organism>
<protein>
    <submittedName>
        <fullName evidence="2">Uncharacterized protein</fullName>
    </submittedName>
</protein>
<comment type="caution">
    <text evidence="2">The sequence shown here is derived from an EMBL/GenBank/DDBJ whole genome shotgun (WGS) entry which is preliminary data.</text>
</comment>
<keyword evidence="3" id="KW-1185">Reference proteome</keyword>
<evidence type="ECO:0000256" key="1">
    <source>
        <dbReference type="SAM" id="SignalP"/>
    </source>
</evidence>
<proteinExistence type="predicted"/>
<reference evidence="2" key="1">
    <citation type="submission" date="2021-02" db="EMBL/GenBank/DDBJ databases">
        <authorList>
            <person name="Dougan E. K."/>
            <person name="Rhodes N."/>
            <person name="Thang M."/>
            <person name="Chan C."/>
        </authorList>
    </citation>
    <scope>NUCLEOTIDE SEQUENCE</scope>
</reference>
<evidence type="ECO:0000313" key="2">
    <source>
        <dbReference type="EMBL" id="CAE6958861.1"/>
    </source>
</evidence>
<feature type="chain" id="PRO_5032513709" evidence="1">
    <location>
        <begin position="17"/>
        <end position="169"/>
    </location>
</feature>
<gene>
    <name evidence="2" type="ORF">SNAT2548_LOCUS1868</name>
</gene>
<dbReference type="EMBL" id="CAJNDS010000107">
    <property type="protein sequence ID" value="CAE6958861.1"/>
    <property type="molecule type" value="Genomic_DNA"/>
</dbReference>